<dbReference type="Proteomes" id="UP000008457">
    <property type="component" value="Chromosome"/>
</dbReference>
<evidence type="ECO:0000256" key="3">
    <source>
        <dbReference type="SAM" id="Phobius"/>
    </source>
</evidence>
<reference evidence="6" key="1">
    <citation type="submission" date="2010-11" db="EMBL/GenBank/DDBJ databases">
        <title>The complete genome of Mahella australiensis DSM 15567.</title>
        <authorList>
            <consortium name="US DOE Joint Genome Institute (JGI-PGF)"/>
            <person name="Lucas S."/>
            <person name="Copeland A."/>
            <person name="Lapidus A."/>
            <person name="Bruce D."/>
            <person name="Goodwin L."/>
            <person name="Pitluck S."/>
            <person name="Kyrpides N."/>
            <person name="Mavromatis K."/>
            <person name="Pagani I."/>
            <person name="Ivanova N."/>
            <person name="Teshima H."/>
            <person name="Brettin T."/>
            <person name="Detter J.C."/>
            <person name="Han C."/>
            <person name="Tapia R."/>
            <person name="Land M."/>
            <person name="Hauser L."/>
            <person name="Markowitz V."/>
            <person name="Cheng J.-F."/>
            <person name="Hugenholtz P."/>
            <person name="Woyke T."/>
            <person name="Wu D."/>
            <person name="Spring S."/>
            <person name="Pukall R."/>
            <person name="Steenblock K."/>
            <person name="Schneider S."/>
            <person name="Klenk H.-P."/>
            <person name="Eisen J.A."/>
        </authorList>
    </citation>
    <scope>NUCLEOTIDE SEQUENCE [LARGE SCALE GENOMIC DNA]</scope>
    <source>
        <strain evidence="6">DSM 15567 / CIP 107919 / 50-1 BON</strain>
    </source>
</reference>
<dbReference type="KEGG" id="mas:Mahau_2370"/>
<dbReference type="HOGENOM" id="CLU_037628_13_0_9"/>
<dbReference type="GO" id="GO:0030246">
    <property type="term" value="F:carbohydrate binding"/>
    <property type="evidence" value="ECO:0007669"/>
    <property type="project" value="TreeGrafter"/>
</dbReference>
<dbReference type="CDD" id="cd19991">
    <property type="entry name" value="PBP1_ABC_xylose_binding"/>
    <property type="match status" value="1"/>
</dbReference>
<dbReference type="InterPro" id="IPR050555">
    <property type="entry name" value="Bact_Solute-Bind_Prot2"/>
</dbReference>
<feature type="transmembrane region" description="Helical" evidence="3">
    <location>
        <begin position="7"/>
        <end position="26"/>
    </location>
</feature>
<dbReference type="Gene3D" id="3.40.50.2300">
    <property type="match status" value="2"/>
</dbReference>
<feature type="domain" description="Periplasmic binding protein" evidence="4">
    <location>
        <begin position="51"/>
        <end position="307"/>
    </location>
</feature>
<reference evidence="5 6" key="2">
    <citation type="journal article" date="2011" name="Stand. Genomic Sci.">
        <title>Complete genome sequence of Mahella australiensis type strain (50-1 BON).</title>
        <authorList>
            <person name="Sikorski J."/>
            <person name="Teshima H."/>
            <person name="Nolan M."/>
            <person name="Lucas S."/>
            <person name="Hammon N."/>
            <person name="Deshpande S."/>
            <person name="Cheng J.F."/>
            <person name="Pitluck S."/>
            <person name="Liolios K."/>
            <person name="Pagani I."/>
            <person name="Ivanova N."/>
            <person name="Huntemann M."/>
            <person name="Mavromatis K."/>
            <person name="Ovchinikova G."/>
            <person name="Pati A."/>
            <person name="Tapia R."/>
            <person name="Han C."/>
            <person name="Goodwin L."/>
            <person name="Chen A."/>
            <person name="Palaniappan K."/>
            <person name="Land M."/>
            <person name="Hauser L."/>
            <person name="Ngatchou-Djao O.D."/>
            <person name="Rohde M."/>
            <person name="Pukall R."/>
            <person name="Spring S."/>
            <person name="Abt B."/>
            <person name="Goker M."/>
            <person name="Detter J.C."/>
            <person name="Woyke T."/>
            <person name="Bristow J."/>
            <person name="Markowitz V."/>
            <person name="Hugenholtz P."/>
            <person name="Eisen J.A."/>
            <person name="Kyrpides N.C."/>
            <person name="Klenk H.P."/>
            <person name="Lapidus A."/>
        </authorList>
    </citation>
    <scope>NUCLEOTIDE SEQUENCE [LARGE SCALE GENOMIC DNA]</scope>
    <source>
        <strain evidence="6">DSM 15567 / CIP 107919 / 50-1 BON</strain>
    </source>
</reference>
<accession>F3ZWC5</accession>
<evidence type="ECO:0000313" key="6">
    <source>
        <dbReference type="Proteomes" id="UP000008457"/>
    </source>
</evidence>
<dbReference type="GO" id="GO:0030288">
    <property type="term" value="C:outer membrane-bounded periplasmic space"/>
    <property type="evidence" value="ECO:0007669"/>
    <property type="project" value="TreeGrafter"/>
</dbReference>
<dbReference type="RefSeq" id="WP_013781960.1">
    <property type="nucleotide sequence ID" value="NC_015520.1"/>
</dbReference>
<dbReference type="Pfam" id="PF13407">
    <property type="entry name" value="Peripla_BP_4"/>
    <property type="match status" value="1"/>
</dbReference>
<dbReference type="EMBL" id="CP002360">
    <property type="protein sequence ID" value="AEE97534.1"/>
    <property type="molecule type" value="Genomic_DNA"/>
</dbReference>
<evidence type="ECO:0000259" key="4">
    <source>
        <dbReference type="Pfam" id="PF13407"/>
    </source>
</evidence>
<comment type="subcellular location">
    <subcellularLocation>
        <location evidence="1">Cell envelope</location>
    </subcellularLocation>
</comment>
<dbReference type="PANTHER" id="PTHR30036">
    <property type="entry name" value="D-XYLOSE-BINDING PERIPLASMIC PROTEIN"/>
    <property type="match status" value="1"/>
</dbReference>
<gene>
    <name evidence="5" type="ordered locus">Mahau_2370</name>
</gene>
<sequence>MNVKIRRYITAILSAILIALIILLVIDTKELKSLSDSRGREPEGNNNAIKIGLSMGTLKEDRWLRDRDIFVARAKALGADVIVQNANNNDEDQAEQVRYLLSRGIDVLVIVPNNRVKSADAVEAAKKAGVKVIAYDRLVLKSNVDLYISFDSQEVGRLMAQALVDKVPYGNYLIINGGISDNNSSLIKKGYDGVLEPFVRAGKINIIAEEWAEDWMSEYAFNTTEKWLKKGTKIDAILAANDMLAAGAIRALSEYKLSGDVIVTGQDAEATACQRIVDGTQFMTVYKPVDRLAEAASDMAVKMAKGESISVPGTIYDGKYDVPCYMLKPIAVDIDNLDDTVIKDGFHNYDEIYGR</sequence>
<keyword evidence="3" id="KW-0812">Transmembrane</keyword>
<dbReference type="PANTHER" id="PTHR30036:SF1">
    <property type="entry name" value="D-XYLOSE-BINDING PERIPLASMIC PROTEIN"/>
    <property type="match status" value="1"/>
</dbReference>
<proteinExistence type="predicted"/>
<dbReference type="InterPro" id="IPR028082">
    <property type="entry name" value="Peripla_BP_I"/>
</dbReference>
<dbReference type="eggNOG" id="COG4213">
    <property type="taxonomic scope" value="Bacteria"/>
</dbReference>
<evidence type="ECO:0000256" key="2">
    <source>
        <dbReference type="ARBA" id="ARBA00022729"/>
    </source>
</evidence>
<evidence type="ECO:0000313" key="5">
    <source>
        <dbReference type="EMBL" id="AEE97534.1"/>
    </source>
</evidence>
<dbReference type="InterPro" id="IPR025997">
    <property type="entry name" value="SBP_2_dom"/>
</dbReference>
<keyword evidence="6" id="KW-1185">Reference proteome</keyword>
<dbReference type="SUPFAM" id="SSF53822">
    <property type="entry name" value="Periplasmic binding protein-like I"/>
    <property type="match status" value="1"/>
</dbReference>
<dbReference type="OrthoDB" id="9769193at2"/>
<protein>
    <submittedName>
        <fullName evidence="5">Xylose-binding protein</fullName>
    </submittedName>
</protein>
<keyword evidence="2" id="KW-0732">Signal</keyword>
<evidence type="ECO:0000256" key="1">
    <source>
        <dbReference type="ARBA" id="ARBA00004196"/>
    </source>
</evidence>
<keyword evidence="3" id="KW-1133">Transmembrane helix</keyword>
<dbReference type="AlphaFoldDB" id="F3ZWC5"/>
<name>F3ZWC5_MAHA5</name>
<organism evidence="5 6">
    <name type="scientific">Mahella australiensis (strain DSM 15567 / CIP 107919 / 50-1 BON)</name>
    <dbReference type="NCBI Taxonomy" id="697281"/>
    <lineage>
        <taxon>Bacteria</taxon>
        <taxon>Bacillati</taxon>
        <taxon>Bacillota</taxon>
        <taxon>Clostridia</taxon>
        <taxon>Thermoanaerobacterales</taxon>
        <taxon>Thermoanaerobacterales Family IV. Incertae Sedis</taxon>
        <taxon>Mahella</taxon>
    </lineage>
</organism>
<dbReference type="STRING" id="697281.Mahau_2370"/>
<keyword evidence="3" id="KW-0472">Membrane</keyword>